<proteinExistence type="predicted"/>
<reference evidence="1" key="1">
    <citation type="journal article" date="2020" name="Nature">
        <title>Giant virus diversity and host interactions through global metagenomics.</title>
        <authorList>
            <person name="Schulz F."/>
            <person name="Roux S."/>
            <person name="Paez-Espino D."/>
            <person name="Jungbluth S."/>
            <person name="Walsh D.A."/>
            <person name="Denef V.J."/>
            <person name="McMahon K.D."/>
            <person name="Konstantinidis K.T."/>
            <person name="Eloe-Fadrosh E.A."/>
            <person name="Kyrpides N.C."/>
            <person name="Woyke T."/>
        </authorList>
    </citation>
    <scope>NUCLEOTIDE SEQUENCE</scope>
    <source>
        <strain evidence="1">GVMAG-M-3300023174-182</strain>
    </source>
</reference>
<evidence type="ECO:0000313" key="1">
    <source>
        <dbReference type="EMBL" id="QHT16336.1"/>
    </source>
</evidence>
<organism evidence="1">
    <name type="scientific">viral metagenome</name>
    <dbReference type="NCBI Taxonomy" id="1070528"/>
    <lineage>
        <taxon>unclassified sequences</taxon>
        <taxon>metagenomes</taxon>
        <taxon>organismal metagenomes</taxon>
    </lineage>
</organism>
<accession>A0A6C0DHA8</accession>
<dbReference type="EMBL" id="MN739620">
    <property type="protein sequence ID" value="QHT16336.1"/>
    <property type="molecule type" value="Genomic_DNA"/>
</dbReference>
<protein>
    <submittedName>
        <fullName evidence="1">Uncharacterized protein</fullName>
    </submittedName>
</protein>
<name>A0A6C0DHA8_9ZZZZ</name>
<dbReference type="AlphaFoldDB" id="A0A6C0DHA8"/>
<sequence length="421" mass="50261">MKLTNTSKQLLTFFTHNNYVGYITNSKTTNKILLKIYYDILEAHSFLQNMKSKKKIYNINIKKINTSFEITKPTLFNSKSFPEDIRKYIDEMSYSEITYNFTLFERTFKIIFIVEDESVELKIDTFNKYIDNIIMWLYILNMYSSKECVKTIVVYFYFTSLEKKLPGSNIHVLDARHVNTAFTTTCPKDSEIVIFRKEEWFKVFIHETFHNFGLDFSDMNNINCHHFLLSIFKVNSIVNLFESYTEFWAEIINCCFCSFHLLEKKVGLLEDEFLKNAEIFINFERSYSFFQLVKTLDFMGLDYTNLYSNDSHSKILRDNLYKERTSVLAYYIIKTILLNNYPSFLSWCDKHNYSLIAFKKTTSNQHKFCQFINNHYKKKNMIHNIDNTIQFIKMIKTTKKMRVNTKSFLLSNLRMSICELG</sequence>